<dbReference type="Gene3D" id="3.40.50.300">
    <property type="entry name" value="P-loop containing nucleotide triphosphate hydrolases"/>
    <property type="match status" value="1"/>
</dbReference>
<accession>A0A0G4HLV3</accession>
<keyword evidence="6" id="KW-0342">GTP-binding</keyword>
<dbReference type="Pfam" id="PF01926">
    <property type="entry name" value="MMR_HSR1"/>
    <property type="match status" value="1"/>
</dbReference>
<feature type="compositionally biased region" description="Acidic residues" evidence="7">
    <location>
        <begin position="918"/>
        <end position="941"/>
    </location>
</feature>
<dbReference type="FunFam" id="3.40.50.300:FF:000173">
    <property type="entry name" value="GTPase HflX"/>
    <property type="match status" value="1"/>
</dbReference>
<dbReference type="InterPro" id="IPR042108">
    <property type="entry name" value="GTPase_HflX_N_sf"/>
</dbReference>
<dbReference type="InterPro" id="IPR032305">
    <property type="entry name" value="GTP-bd_M"/>
</dbReference>
<feature type="compositionally biased region" description="Acidic residues" evidence="7">
    <location>
        <begin position="1190"/>
        <end position="1207"/>
    </location>
</feature>
<feature type="compositionally biased region" description="Basic and acidic residues" evidence="7">
    <location>
        <begin position="238"/>
        <end position="249"/>
    </location>
</feature>
<dbReference type="VEuPathDB" id="CryptoDB:Cvel_28949"/>
<feature type="compositionally biased region" description="Low complexity" evidence="7">
    <location>
        <begin position="220"/>
        <end position="237"/>
    </location>
</feature>
<feature type="region of interest" description="Disordered" evidence="7">
    <location>
        <begin position="1099"/>
        <end position="1134"/>
    </location>
</feature>
<dbReference type="CDD" id="cd01878">
    <property type="entry name" value="HflX"/>
    <property type="match status" value="1"/>
</dbReference>
<protein>
    <recommendedName>
        <fullName evidence="8">Hflx-type G domain-containing protein</fullName>
    </recommendedName>
</protein>
<dbReference type="InterPro" id="IPR006073">
    <property type="entry name" value="GTP-bd"/>
</dbReference>
<dbReference type="GO" id="GO:0005737">
    <property type="term" value="C:cytoplasm"/>
    <property type="evidence" value="ECO:0007669"/>
    <property type="project" value="UniProtKB-SubCell"/>
</dbReference>
<dbReference type="InterPro" id="IPR005225">
    <property type="entry name" value="Small_GTP-bd"/>
</dbReference>
<feature type="compositionally biased region" description="Basic and acidic residues" evidence="7">
    <location>
        <begin position="144"/>
        <end position="159"/>
    </location>
</feature>
<evidence type="ECO:0000256" key="6">
    <source>
        <dbReference type="ARBA" id="ARBA00023134"/>
    </source>
</evidence>
<feature type="domain" description="Hflx-type G" evidence="8">
    <location>
        <begin position="621"/>
        <end position="790"/>
    </location>
</feature>
<evidence type="ECO:0000256" key="1">
    <source>
        <dbReference type="ARBA" id="ARBA00004496"/>
    </source>
</evidence>
<dbReference type="SUPFAM" id="SSF52540">
    <property type="entry name" value="P-loop containing nucleoside triphosphate hydrolases"/>
    <property type="match status" value="1"/>
</dbReference>
<dbReference type="GO" id="GO:0005525">
    <property type="term" value="F:GTP binding"/>
    <property type="evidence" value="ECO:0007669"/>
    <property type="project" value="UniProtKB-KW"/>
</dbReference>
<dbReference type="InterPro" id="IPR045498">
    <property type="entry name" value="HflX_C"/>
</dbReference>
<feature type="compositionally biased region" description="Acidic residues" evidence="7">
    <location>
        <begin position="160"/>
        <end position="169"/>
    </location>
</feature>
<feature type="compositionally biased region" description="Polar residues" evidence="7">
    <location>
        <begin position="1099"/>
        <end position="1111"/>
    </location>
</feature>
<reference evidence="9" key="1">
    <citation type="submission" date="2014-11" db="EMBL/GenBank/DDBJ databases">
        <authorList>
            <person name="Otto D Thomas"/>
            <person name="Naeem Raeece"/>
        </authorList>
    </citation>
    <scope>NUCLEOTIDE SEQUENCE</scope>
</reference>
<dbReference type="NCBIfam" id="TIGR03156">
    <property type="entry name" value="GTP_HflX"/>
    <property type="match status" value="1"/>
</dbReference>
<proteinExistence type="inferred from homology"/>
<evidence type="ECO:0000256" key="4">
    <source>
        <dbReference type="ARBA" id="ARBA00022741"/>
    </source>
</evidence>
<feature type="region of interest" description="Disordered" evidence="7">
    <location>
        <begin position="144"/>
        <end position="348"/>
    </location>
</feature>
<organism evidence="9">
    <name type="scientific">Chromera velia CCMP2878</name>
    <dbReference type="NCBI Taxonomy" id="1169474"/>
    <lineage>
        <taxon>Eukaryota</taxon>
        <taxon>Sar</taxon>
        <taxon>Alveolata</taxon>
        <taxon>Colpodellida</taxon>
        <taxon>Chromeraceae</taxon>
        <taxon>Chromera</taxon>
    </lineage>
</organism>
<dbReference type="InterPro" id="IPR027417">
    <property type="entry name" value="P-loop_NTPase"/>
</dbReference>
<dbReference type="InterPro" id="IPR016496">
    <property type="entry name" value="GTPase_HflX"/>
</dbReference>
<keyword evidence="3" id="KW-0479">Metal-binding</keyword>
<dbReference type="Pfam" id="PF16360">
    <property type="entry name" value="GTP-bdg_M"/>
    <property type="match status" value="1"/>
</dbReference>
<feature type="compositionally biased region" description="Polar residues" evidence="7">
    <location>
        <begin position="1004"/>
        <end position="1025"/>
    </location>
</feature>
<dbReference type="FunFam" id="3.40.50.11060:FF:000001">
    <property type="entry name" value="GTPase HflX"/>
    <property type="match status" value="1"/>
</dbReference>
<feature type="compositionally biased region" description="Acidic residues" evidence="7">
    <location>
        <begin position="322"/>
        <end position="332"/>
    </location>
</feature>
<name>A0A0G4HLV3_9ALVE</name>
<dbReference type="Gene3D" id="3.40.50.11060">
    <property type="entry name" value="GTPase HflX, N-terminal domain"/>
    <property type="match status" value="1"/>
</dbReference>
<feature type="region of interest" description="Disordered" evidence="7">
    <location>
        <begin position="894"/>
        <end position="985"/>
    </location>
</feature>
<dbReference type="PROSITE" id="PS51705">
    <property type="entry name" value="G_HFLX"/>
    <property type="match status" value="1"/>
</dbReference>
<keyword evidence="4" id="KW-0547">Nucleotide-binding</keyword>
<feature type="region of interest" description="Disordered" evidence="7">
    <location>
        <begin position="1004"/>
        <end position="1027"/>
    </location>
</feature>
<feature type="compositionally biased region" description="Basic and acidic residues" evidence="7">
    <location>
        <begin position="961"/>
        <end position="978"/>
    </location>
</feature>
<dbReference type="HAMAP" id="MF_00900">
    <property type="entry name" value="GTPase_HflX"/>
    <property type="match status" value="1"/>
</dbReference>
<feature type="compositionally biased region" description="Basic residues" evidence="7">
    <location>
        <begin position="1271"/>
        <end position="1280"/>
    </location>
</feature>
<sequence length="1394" mass="151187">MPGGLLVSRESKGIRRLPRETALLYEPTAGEAGENDGDGNSAVVPGDGKGGESVEGGGEDAWGDEWAGLLGIDRDGGGEGGVMGEFPSNEAELEAVLDESREFSDEILEIEQPSDGEAETSPASENRRLLDLLTDTRVKESGKVKKVVEDFLERSRTDEEREEEEEEEKEKETKEGKKKRSRKKMSAEDRAFFDGGGDFLGKGGKKKEKGTEKNGVQIGSDSAALSDSSALSSPSSSMRDKDSVSEKGTGEVSSMEETEEAASMTEETERRPMTFTPPEGNDVIGKRGDSASAYTHNGGGRRQKDSRGGEKKRRKRPRASAFEDDEDEDEEGVWGADVEQGGGKGPKTDWELMLNLGDEAQGPSLVESLIERSSRFYDPRKIINWEKRERAILCGVDIKSTKVLRSMTAKGYVSGAKGDADRVALTLPAGHFTCEESLEELAELAGTAGLAVVGITQQRLNSPNSKMYIGPGKVRDVRTAMRDLNCKTVVIDAELTPTQQKNLEEAFGGVSTEIKVLDRTALILDIFAQHANTKEGKLQVALALCTYRLPRLTKLWTHLEKQGGGGSGQAGGVGLRGPGETQIEIDRRMLYKQIELLTKTLERVKRHRRLHRRNRKRSGMPVIALVGYTNAGKSTLLNRLTQAGVMAQNILFATLDPTTRRIRLPGSKLHPEVLLTDTVGFIQRLPTTLVAAFRATLEEVNEADLIVHVVDASSRVKDKQMETVMRVLRDIDAGDTPIVTLWNKIDLLQDSGLVQLEAAQRDYTVAISAKTGQGMRDFIATLEEALASALGITQVLLPYTEGQLVSEIYQRGAVETIDHLSEGSLIRCRVPDALRGRLKPFEVKPGSPLALSAAELLALERPLEEERGKDRESPITTAEGVLDDVSLSFAVPGQEGEVGDASSLPSGSVPKPVRFGFDEPEGSSDSDTEFGEEGGSAEDVEERGGEAVAEASSSPSSPAVEEGKTEEVFVEPSEEHLTIESGDGSRQMEMDIISLDNNVSLPLSSSEDPLRSTVQLPSSTLSSPALRQVQPRILSEGFGIEGFESRLSSLDDDGVVPHKQLPQLRLRTGAEETGGDLTGAEWGEHERPPTANIALGLQPASNQGEEGSGSSDWYEDPEGWIRTPGLASSDLDTDMWGDVGARRRVPVAWDGEEIPSGGEGKKKGGRFGLSKTSKDGMKAEGRREAGEAWEGSEDFGGDDFDFEEGLDGDPFAPLPPAPIGRESRGRSRRGSRGREGMGVGVSEDEDARLRRMMKSERRQEAESIDWTAISKGRHKTKGKKKEVISGRVGGWRGQESEVQRGSKKSRRHSLKSPEVPTSVSQEQTATKNEAPSINGHGERAASPRRVTREQAVGEGLETASLDENTEMAREPSREDEKREGSEREGAEPEPAMAN</sequence>
<feature type="region of interest" description="Disordered" evidence="7">
    <location>
        <begin position="17"/>
        <end position="128"/>
    </location>
</feature>
<feature type="compositionally biased region" description="Polar residues" evidence="7">
    <location>
        <begin position="1315"/>
        <end position="1331"/>
    </location>
</feature>
<dbReference type="EMBL" id="CDMZ01003119">
    <property type="protein sequence ID" value="CEM45165.1"/>
    <property type="molecule type" value="Genomic_DNA"/>
</dbReference>
<evidence type="ECO:0000256" key="7">
    <source>
        <dbReference type="SAM" id="MobiDB-lite"/>
    </source>
</evidence>
<dbReference type="Gene3D" id="6.10.250.2860">
    <property type="match status" value="1"/>
</dbReference>
<dbReference type="Pfam" id="PF19275">
    <property type="entry name" value="HflX_C"/>
    <property type="match status" value="1"/>
</dbReference>
<feature type="compositionally biased region" description="Basic and acidic residues" evidence="7">
    <location>
        <begin position="1172"/>
        <end position="1186"/>
    </location>
</feature>
<dbReference type="GO" id="GO:0046872">
    <property type="term" value="F:metal ion binding"/>
    <property type="evidence" value="ECO:0007669"/>
    <property type="project" value="UniProtKB-KW"/>
</dbReference>
<dbReference type="InterPro" id="IPR030394">
    <property type="entry name" value="G_HFLX_dom"/>
</dbReference>
<dbReference type="GO" id="GO:0043022">
    <property type="term" value="F:ribosome binding"/>
    <property type="evidence" value="ECO:0007669"/>
    <property type="project" value="TreeGrafter"/>
</dbReference>
<keyword evidence="2" id="KW-0963">Cytoplasm</keyword>
<evidence type="ECO:0000313" key="9">
    <source>
        <dbReference type="EMBL" id="CEM45165.1"/>
    </source>
</evidence>
<feature type="compositionally biased region" description="Acidic residues" evidence="7">
    <location>
        <begin position="105"/>
        <end position="118"/>
    </location>
</feature>
<evidence type="ECO:0000256" key="5">
    <source>
        <dbReference type="ARBA" id="ARBA00022842"/>
    </source>
</evidence>
<gene>
    <name evidence="9" type="ORF">Cvel_28949</name>
</gene>
<feature type="compositionally biased region" description="Basic residues" evidence="7">
    <location>
        <begin position="1301"/>
        <end position="1310"/>
    </location>
</feature>
<feature type="region of interest" description="Disordered" evidence="7">
    <location>
        <begin position="1147"/>
        <end position="1394"/>
    </location>
</feature>
<evidence type="ECO:0000256" key="3">
    <source>
        <dbReference type="ARBA" id="ARBA00022723"/>
    </source>
</evidence>
<comment type="subcellular location">
    <subcellularLocation>
        <location evidence="1">Cytoplasm</location>
    </subcellularLocation>
</comment>
<feature type="compositionally biased region" description="Low complexity" evidence="7">
    <location>
        <begin position="946"/>
        <end position="960"/>
    </location>
</feature>
<dbReference type="PRINTS" id="PR00326">
    <property type="entry name" value="GTP1OBG"/>
</dbReference>
<dbReference type="NCBIfam" id="TIGR00231">
    <property type="entry name" value="small_GTP"/>
    <property type="match status" value="1"/>
</dbReference>
<dbReference type="Pfam" id="PF13167">
    <property type="entry name" value="GTP-bdg_N"/>
    <property type="match status" value="1"/>
</dbReference>
<evidence type="ECO:0000259" key="8">
    <source>
        <dbReference type="PROSITE" id="PS51705"/>
    </source>
</evidence>
<dbReference type="PANTHER" id="PTHR10229:SF0">
    <property type="entry name" value="GTP-BINDING PROTEIN 6-RELATED"/>
    <property type="match status" value="1"/>
</dbReference>
<evidence type="ECO:0000256" key="2">
    <source>
        <dbReference type="ARBA" id="ARBA00022490"/>
    </source>
</evidence>
<feature type="compositionally biased region" description="Gly residues" evidence="7">
    <location>
        <begin position="47"/>
        <end position="56"/>
    </location>
</feature>
<feature type="region of interest" description="Disordered" evidence="7">
    <location>
        <begin position="1061"/>
        <end position="1087"/>
    </location>
</feature>
<feature type="compositionally biased region" description="Basic and acidic residues" evidence="7">
    <location>
        <begin position="1366"/>
        <end position="1386"/>
    </location>
</feature>
<feature type="compositionally biased region" description="Basic and acidic residues" evidence="7">
    <location>
        <begin position="1247"/>
        <end position="1261"/>
    </location>
</feature>
<dbReference type="PANTHER" id="PTHR10229">
    <property type="entry name" value="GTP-BINDING PROTEIN HFLX"/>
    <property type="match status" value="1"/>
</dbReference>
<keyword evidence="5" id="KW-0460">Magnesium</keyword>
<dbReference type="InterPro" id="IPR025121">
    <property type="entry name" value="GTPase_HflX_N"/>
</dbReference>